<dbReference type="InterPro" id="IPR000014">
    <property type="entry name" value="PAS"/>
</dbReference>
<name>A0AAX6MWM5_9PEZI</name>
<organism evidence="6 7">
    <name type="scientific">Daldinia eschscholtzii</name>
    <dbReference type="NCBI Taxonomy" id="292717"/>
    <lineage>
        <taxon>Eukaryota</taxon>
        <taxon>Fungi</taxon>
        <taxon>Dikarya</taxon>
        <taxon>Ascomycota</taxon>
        <taxon>Pezizomycotina</taxon>
        <taxon>Sordariomycetes</taxon>
        <taxon>Xylariomycetidae</taxon>
        <taxon>Xylariales</taxon>
        <taxon>Hypoxylaceae</taxon>
        <taxon>Daldinia</taxon>
    </lineage>
</organism>
<dbReference type="AlphaFoldDB" id="A0AAX6MWM5"/>
<evidence type="ECO:0000313" key="7">
    <source>
        <dbReference type="Proteomes" id="UP001369815"/>
    </source>
</evidence>
<dbReference type="PROSITE" id="PS50112">
    <property type="entry name" value="PAS"/>
    <property type="match status" value="1"/>
</dbReference>
<evidence type="ECO:0000256" key="3">
    <source>
        <dbReference type="ARBA" id="ARBA00022991"/>
    </source>
</evidence>
<keyword evidence="2" id="KW-0288">FMN</keyword>
<keyword evidence="7" id="KW-1185">Reference proteome</keyword>
<proteinExistence type="predicted"/>
<evidence type="ECO:0000259" key="5">
    <source>
        <dbReference type="PROSITE" id="PS50112"/>
    </source>
</evidence>
<comment type="caution">
    <text evidence="6">The sequence shown here is derived from an EMBL/GenBank/DDBJ whole genome shotgun (WGS) entry which is preliminary data.</text>
</comment>
<dbReference type="Gene3D" id="3.30.450.20">
    <property type="entry name" value="PAS domain"/>
    <property type="match status" value="1"/>
</dbReference>
<evidence type="ECO:0000313" key="6">
    <source>
        <dbReference type="EMBL" id="KAK6957048.1"/>
    </source>
</evidence>
<evidence type="ECO:0000256" key="4">
    <source>
        <dbReference type="SAM" id="Coils"/>
    </source>
</evidence>
<feature type="domain" description="PAS" evidence="5">
    <location>
        <begin position="110"/>
        <end position="130"/>
    </location>
</feature>
<dbReference type="SUPFAM" id="SSF55785">
    <property type="entry name" value="PYP-like sensor domain (PAS domain)"/>
    <property type="match status" value="1"/>
</dbReference>
<keyword evidence="4" id="KW-0175">Coiled coil</keyword>
<dbReference type="CDD" id="cd00130">
    <property type="entry name" value="PAS"/>
    <property type="match status" value="1"/>
</dbReference>
<dbReference type="Pfam" id="PF13426">
    <property type="entry name" value="PAS_9"/>
    <property type="match status" value="1"/>
</dbReference>
<keyword evidence="3" id="KW-0157">Chromophore</keyword>
<dbReference type="NCBIfam" id="TIGR00229">
    <property type="entry name" value="sensory_box"/>
    <property type="match status" value="1"/>
</dbReference>
<protein>
    <recommendedName>
        <fullName evidence="5">PAS domain-containing protein</fullName>
    </recommendedName>
</protein>
<reference evidence="6 7" key="1">
    <citation type="journal article" date="2024" name="Front Chem Biol">
        <title>Unveiling the potential of Daldinia eschscholtzii MFLUCC 19-0629 through bioactivity and bioinformatics studies for enhanced sustainable agriculture production.</title>
        <authorList>
            <person name="Brooks S."/>
            <person name="Weaver J.A."/>
            <person name="Klomchit A."/>
            <person name="Alharthi S.A."/>
            <person name="Onlamun T."/>
            <person name="Nurani R."/>
            <person name="Vong T.K."/>
            <person name="Alberti F."/>
            <person name="Greco C."/>
        </authorList>
    </citation>
    <scope>NUCLEOTIDE SEQUENCE [LARGE SCALE GENOMIC DNA]</scope>
    <source>
        <strain evidence="6">MFLUCC 19-0629</strain>
    </source>
</reference>
<keyword evidence="1" id="KW-0285">Flavoprotein</keyword>
<dbReference type="Proteomes" id="UP001369815">
    <property type="component" value="Unassembled WGS sequence"/>
</dbReference>
<dbReference type="GO" id="GO:0005634">
    <property type="term" value="C:nucleus"/>
    <property type="evidence" value="ECO:0007669"/>
    <property type="project" value="TreeGrafter"/>
</dbReference>
<evidence type="ECO:0000256" key="1">
    <source>
        <dbReference type="ARBA" id="ARBA00022630"/>
    </source>
</evidence>
<dbReference type="PANTHER" id="PTHR47429">
    <property type="entry name" value="PROTEIN TWIN LOV 1"/>
    <property type="match status" value="1"/>
</dbReference>
<sequence length="212" mass="23848">MTIMNPWEESALQYRYQDSDTFTRVPASITMDPKDTVHDGIIYPGLYAPSGFDMMSILVSIQASLQISNLFPNTAKIRVMARPNPGIELGPIDASCALVMCDLYQEDCPIVYISDPFTELTGYSHSEVIGLNCRFLQAPGGRVGKQSARKHVNKDTLKKMKRAVERNEELAVEVVNFKKNGARFVNVLTMIPVYWDSQTPRYSVGFLAEKTW</sequence>
<feature type="coiled-coil region" evidence="4">
    <location>
        <begin position="153"/>
        <end position="180"/>
    </location>
</feature>
<evidence type="ECO:0000256" key="2">
    <source>
        <dbReference type="ARBA" id="ARBA00022643"/>
    </source>
</evidence>
<dbReference type="EMBL" id="JBANMG010000002">
    <property type="protein sequence ID" value="KAK6957048.1"/>
    <property type="molecule type" value="Genomic_DNA"/>
</dbReference>
<accession>A0AAX6MWM5</accession>
<dbReference type="PANTHER" id="PTHR47429:SF7">
    <property type="entry name" value="GATA-FACTOR"/>
    <property type="match status" value="1"/>
</dbReference>
<gene>
    <name evidence="6" type="ORF">Daesc_002333</name>
</gene>
<dbReference type="InterPro" id="IPR035965">
    <property type="entry name" value="PAS-like_dom_sf"/>
</dbReference>